<feature type="signal peptide" evidence="1">
    <location>
        <begin position="1"/>
        <end position="22"/>
    </location>
</feature>
<organism evidence="3 4">
    <name type="scientific">Thalassobaculum fulvum</name>
    <dbReference type="NCBI Taxonomy" id="1633335"/>
    <lineage>
        <taxon>Bacteria</taxon>
        <taxon>Pseudomonadati</taxon>
        <taxon>Pseudomonadota</taxon>
        <taxon>Alphaproteobacteria</taxon>
        <taxon>Rhodospirillales</taxon>
        <taxon>Thalassobaculaceae</taxon>
        <taxon>Thalassobaculum</taxon>
    </lineage>
</organism>
<dbReference type="RefSeq" id="WP_189994964.1">
    <property type="nucleotide sequence ID" value="NZ_BMZS01000014.1"/>
</dbReference>
<proteinExistence type="predicted"/>
<accession>A0A919CS23</accession>
<evidence type="ECO:0000256" key="1">
    <source>
        <dbReference type="SAM" id="SignalP"/>
    </source>
</evidence>
<dbReference type="EMBL" id="BMZS01000014">
    <property type="protein sequence ID" value="GHD62146.1"/>
    <property type="molecule type" value="Genomic_DNA"/>
</dbReference>
<dbReference type="InterPro" id="IPR007461">
    <property type="entry name" value="Ysc84_actin-binding"/>
</dbReference>
<evidence type="ECO:0000313" key="3">
    <source>
        <dbReference type="EMBL" id="GHD62146.1"/>
    </source>
</evidence>
<dbReference type="CDD" id="cd11524">
    <property type="entry name" value="SYLF"/>
    <property type="match status" value="1"/>
</dbReference>
<dbReference type="AlphaFoldDB" id="A0A919CS23"/>
<dbReference type="Pfam" id="PF04366">
    <property type="entry name" value="Ysc84"/>
    <property type="match status" value="1"/>
</dbReference>
<keyword evidence="4" id="KW-1185">Reference proteome</keyword>
<reference evidence="3" key="2">
    <citation type="submission" date="2020-09" db="EMBL/GenBank/DDBJ databases">
        <authorList>
            <person name="Sun Q."/>
            <person name="Kim S."/>
        </authorList>
    </citation>
    <scope>NUCLEOTIDE SEQUENCE</scope>
    <source>
        <strain evidence="3">KCTC 42651</strain>
    </source>
</reference>
<gene>
    <name evidence="3" type="ORF">GCM10017083_50560</name>
</gene>
<dbReference type="Proteomes" id="UP000630353">
    <property type="component" value="Unassembled WGS sequence"/>
</dbReference>
<dbReference type="PANTHER" id="PTHR15629:SF2">
    <property type="entry name" value="SH3 DOMAIN-CONTAINING YSC84-LIKE PROTEIN 1"/>
    <property type="match status" value="1"/>
</dbReference>
<protein>
    <recommendedName>
        <fullName evidence="2">Ysc84 actin-binding domain-containing protein</fullName>
    </recommendedName>
</protein>
<comment type="caution">
    <text evidence="3">The sequence shown here is derived from an EMBL/GenBank/DDBJ whole genome shotgun (WGS) entry which is preliminary data.</text>
</comment>
<feature type="chain" id="PRO_5037826577" description="Ysc84 actin-binding domain-containing protein" evidence="1">
    <location>
        <begin position="23"/>
        <end position="225"/>
    </location>
</feature>
<evidence type="ECO:0000313" key="4">
    <source>
        <dbReference type="Proteomes" id="UP000630353"/>
    </source>
</evidence>
<reference evidence="3" key="1">
    <citation type="journal article" date="2014" name="Int. J. Syst. Evol. Microbiol.">
        <title>Complete genome sequence of Corynebacterium casei LMG S-19264T (=DSM 44701T), isolated from a smear-ripened cheese.</title>
        <authorList>
            <consortium name="US DOE Joint Genome Institute (JGI-PGF)"/>
            <person name="Walter F."/>
            <person name="Albersmeier A."/>
            <person name="Kalinowski J."/>
            <person name="Ruckert C."/>
        </authorList>
    </citation>
    <scope>NUCLEOTIDE SEQUENCE</scope>
    <source>
        <strain evidence="3">KCTC 42651</strain>
    </source>
</reference>
<keyword evidence="1" id="KW-0732">Signal</keyword>
<sequence length="225" mass="22223">MRALWAVVVATLFLAGAGPAVAQQSDGNPQATVDAAAATVRELSADPGYGDIAAYVRRAKAVMVVPQLLKAGLIVGGQVGDAVVLARTPDGGWSAPAFYQLAGGSIGLQIGAEASQVVIAIMTDKGLNQLMSDQVKVGVDASISVGTVGGGAGAGSVGSLKADMVSFSRSKGLFGGGALDGSLIRPQPEKNAAYYGAGTAVGDILIRRSASNAGAAGLQAALSAR</sequence>
<dbReference type="InterPro" id="IPR051702">
    <property type="entry name" value="SH3_domain_YSC84-like"/>
</dbReference>
<name>A0A919CS23_9PROT</name>
<evidence type="ECO:0000259" key="2">
    <source>
        <dbReference type="Pfam" id="PF04366"/>
    </source>
</evidence>
<dbReference type="GO" id="GO:0035091">
    <property type="term" value="F:phosphatidylinositol binding"/>
    <property type="evidence" value="ECO:0007669"/>
    <property type="project" value="TreeGrafter"/>
</dbReference>
<dbReference type="PANTHER" id="PTHR15629">
    <property type="entry name" value="SH3YL1 PROTEIN"/>
    <property type="match status" value="1"/>
</dbReference>
<feature type="domain" description="Ysc84 actin-binding" evidence="2">
    <location>
        <begin position="103"/>
        <end position="224"/>
    </location>
</feature>